<dbReference type="AlphaFoldDB" id="A0A7Y8KX83"/>
<feature type="signal peptide" evidence="1">
    <location>
        <begin position="1"/>
        <end position="23"/>
    </location>
</feature>
<dbReference type="PROSITE" id="PS51257">
    <property type="entry name" value="PROKAR_LIPOPROTEIN"/>
    <property type="match status" value="1"/>
</dbReference>
<evidence type="ECO:0008006" key="4">
    <source>
        <dbReference type="Google" id="ProtNLM"/>
    </source>
</evidence>
<proteinExistence type="predicted"/>
<dbReference type="RefSeq" id="WP_177136214.1">
    <property type="nucleotide sequence ID" value="NZ_VYGV01000012.1"/>
</dbReference>
<evidence type="ECO:0000313" key="3">
    <source>
        <dbReference type="Proteomes" id="UP000545507"/>
    </source>
</evidence>
<name>A0A7Y8KX83_9BURK</name>
<protein>
    <recommendedName>
        <fullName evidence="4">Lipoprotein</fullName>
    </recommendedName>
</protein>
<feature type="chain" id="PRO_5031098323" description="Lipoprotein" evidence="1">
    <location>
        <begin position="24"/>
        <end position="144"/>
    </location>
</feature>
<comment type="caution">
    <text evidence="2">The sequence shown here is derived from an EMBL/GenBank/DDBJ whole genome shotgun (WGS) entry which is preliminary data.</text>
</comment>
<organism evidence="2 3">
    <name type="scientific">Hydrogenophaga aromaticivorans</name>
    <dbReference type="NCBI Taxonomy" id="2610898"/>
    <lineage>
        <taxon>Bacteria</taxon>
        <taxon>Pseudomonadati</taxon>
        <taxon>Pseudomonadota</taxon>
        <taxon>Betaproteobacteria</taxon>
        <taxon>Burkholderiales</taxon>
        <taxon>Comamonadaceae</taxon>
        <taxon>Hydrogenophaga</taxon>
    </lineage>
</organism>
<dbReference type="EMBL" id="VYGV01000012">
    <property type="protein sequence ID" value="NWF46320.1"/>
    <property type="molecule type" value="Genomic_DNA"/>
</dbReference>
<keyword evidence="3" id="KW-1185">Reference proteome</keyword>
<sequence>MSRLRPCALAAAAAAWLTLSACSDGYTGKGDVLRLEYGMSQEDTLYAMNQIGHGKHLETHARFVLLDGCVLEVHARRQFDGKDSRAILLPGTEAALEKHPGGETYSVKLNSATPGYPDHTVLSNAPWSEATQMKWLLDYVRRFC</sequence>
<dbReference type="Proteomes" id="UP000545507">
    <property type="component" value="Unassembled WGS sequence"/>
</dbReference>
<accession>A0A7Y8KX83</accession>
<reference evidence="2 3" key="1">
    <citation type="submission" date="2019-09" db="EMBL/GenBank/DDBJ databases">
        <title>Hydrogenophaga aromatica sp. nov., isolated from a para-xylene-degrading enrichment culture.</title>
        <authorList>
            <person name="Tancsics A."/>
            <person name="Banerjee S."/>
        </authorList>
    </citation>
    <scope>NUCLEOTIDE SEQUENCE [LARGE SCALE GENOMIC DNA]</scope>
    <source>
        <strain evidence="2 3">D2P1</strain>
    </source>
</reference>
<evidence type="ECO:0000256" key="1">
    <source>
        <dbReference type="SAM" id="SignalP"/>
    </source>
</evidence>
<gene>
    <name evidence="2" type="ORF">F3K02_13820</name>
</gene>
<keyword evidence="1" id="KW-0732">Signal</keyword>
<evidence type="ECO:0000313" key="2">
    <source>
        <dbReference type="EMBL" id="NWF46320.1"/>
    </source>
</evidence>